<dbReference type="GO" id="GO:0003676">
    <property type="term" value="F:nucleic acid binding"/>
    <property type="evidence" value="ECO:0007669"/>
    <property type="project" value="InterPro"/>
</dbReference>
<dbReference type="OrthoDB" id="1906820at2759"/>
<sequence length="197" mass="22002">MCYYVVQGNSLKVELDSLHGQATVLAALVSISPKLPLGYPAREAVLQHAYSIHKNWFKAFEHTESQVDDNVQMQDATARDSVWLPPPPGWMKLNFDAAFKKCNSYAYIAVIGRDSNGMPTGGYVKKLQAASAAEGEVLALEMSIQFVKQRDWRAIIVEGDAKEVIACCKDRSNANVVWERRATHCNVFTSLNYFDLL</sequence>
<dbReference type="Pfam" id="PF13456">
    <property type="entry name" value="RVT_3"/>
    <property type="match status" value="1"/>
</dbReference>
<dbReference type="InterPro" id="IPR002156">
    <property type="entry name" value="RNaseH_domain"/>
</dbReference>
<dbReference type="InterPro" id="IPR044730">
    <property type="entry name" value="RNase_H-like_dom_plant"/>
</dbReference>
<feature type="domain" description="RNase H type-1" evidence="1">
    <location>
        <begin position="94"/>
        <end position="173"/>
    </location>
</feature>
<keyword evidence="3" id="KW-1185">Reference proteome</keyword>
<dbReference type="SUPFAM" id="SSF53098">
    <property type="entry name" value="Ribonuclease H-like"/>
    <property type="match status" value="1"/>
</dbReference>
<protein>
    <recommendedName>
        <fullName evidence="1">RNase H type-1 domain-containing protein</fullName>
    </recommendedName>
</protein>
<proteinExistence type="predicted"/>
<evidence type="ECO:0000259" key="1">
    <source>
        <dbReference type="Pfam" id="PF13456"/>
    </source>
</evidence>
<dbReference type="InterPro" id="IPR053151">
    <property type="entry name" value="RNase_H-like"/>
</dbReference>
<organism evidence="2 3">
    <name type="scientific">Coptis chinensis</name>
    <dbReference type="NCBI Taxonomy" id="261450"/>
    <lineage>
        <taxon>Eukaryota</taxon>
        <taxon>Viridiplantae</taxon>
        <taxon>Streptophyta</taxon>
        <taxon>Embryophyta</taxon>
        <taxon>Tracheophyta</taxon>
        <taxon>Spermatophyta</taxon>
        <taxon>Magnoliopsida</taxon>
        <taxon>Ranunculales</taxon>
        <taxon>Ranunculaceae</taxon>
        <taxon>Coptidoideae</taxon>
        <taxon>Coptis</taxon>
    </lineage>
</organism>
<dbReference type="InterPro" id="IPR012337">
    <property type="entry name" value="RNaseH-like_sf"/>
</dbReference>
<dbReference type="GO" id="GO:0004523">
    <property type="term" value="F:RNA-DNA hybrid ribonuclease activity"/>
    <property type="evidence" value="ECO:0007669"/>
    <property type="project" value="InterPro"/>
</dbReference>
<dbReference type="PANTHER" id="PTHR47723">
    <property type="entry name" value="OS05G0353850 PROTEIN"/>
    <property type="match status" value="1"/>
</dbReference>
<dbReference type="EMBL" id="JADFTS010000005">
    <property type="protein sequence ID" value="KAF9607226.1"/>
    <property type="molecule type" value="Genomic_DNA"/>
</dbReference>
<gene>
    <name evidence="2" type="ORF">IFM89_033433</name>
</gene>
<comment type="caution">
    <text evidence="2">The sequence shown here is derived from an EMBL/GenBank/DDBJ whole genome shotgun (WGS) entry which is preliminary data.</text>
</comment>
<evidence type="ECO:0000313" key="2">
    <source>
        <dbReference type="EMBL" id="KAF9607226.1"/>
    </source>
</evidence>
<reference evidence="2 3" key="1">
    <citation type="submission" date="2020-10" db="EMBL/GenBank/DDBJ databases">
        <title>The Coptis chinensis genome and diversification of protoberbering-type alkaloids.</title>
        <authorList>
            <person name="Wang B."/>
            <person name="Shu S."/>
            <person name="Song C."/>
            <person name="Liu Y."/>
        </authorList>
    </citation>
    <scope>NUCLEOTIDE SEQUENCE [LARGE SCALE GENOMIC DNA]</scope>
    <source>
        <strain evidence="2">HL-2020</strain>
        <tissue evidence="2">Leaf</tissue>
    </source>
</reference>
<dbReference type="CDD" id="cd06222">
    <property type="entry name" value="RNase_H_like"/>
    <property type="match status" value="1"/>
</dbReference>
<dbReference type="AlphaFoldDB" id="A0A835M1F7"/>
<accession>A0A835M1F7</accession>
<evidence type="ECO:0000313" key="3">
    <source>
        <dbReference type="Proteomes" id="UP000631114"/>
    </source>
</evidence>
<dbReference type="InterPro" id="IPR036397">
    <property type="entry name" value="RNaseH_sf"/>
</dbReference>
<dbReference type="PANTHER" id="PTHR47723:SF19">
    <property type="entry name" value="POLYNUCLEOTIDYL TRANSFERASE, RIBONUCLEASE H-LIKE SUPERFAMILY PROTEIN"/>
    <property type="match status" value="1"/>
</dbReference>
<dbReference type="Proteomes" id="UP000631114">
    <property type="component" value="Unassembled WGS sequence"/>
</dbReference>
<name>A0A835M1F7_9MAGN</name>
<dbReference type="Gene3D" id="3.30.420.10">
    <property type="entry name" value="Ribonuclease H-like superfamily/Ribonuclease H"/>
    <property type="match status" value="1"/>
</dbReference>